<evidence type="ECO:0000256" key="1">
    <source>
        <dbReference type="SAM" id="MobiDB-lite"/>
    </source>
</evidence>
<evidence type="ECO:0000313" key="2">
    <source>
        <dbReference type="EMBL" id="GAD97716.1"/>
    </source>
</evidence>
<reference evidence="3" key="1">
    <citation type="journal article" date="2014" name="Genome Announc.">
        <title>Draft genome sequence of the formaldehyde-resistant fungus Byssochlamys spectabilis No. 5 (anamorph Paecilomyces variotii No. 5) (NBRC109023).</title>
        <authorList>
            <person name="Oka T."/>
            <person name="Ekino K."/>
            <person name="Fukuda K."/>
            <person name="Nomura Y."/>
        </authorList>
    </citation>
    <scope>NUCLEOTIDE SEQUENCE [LARGE SCALE GENOMIC DNA]</scope>
    <source>
        <strain evidence="3">No. 5 / NBRC 109023</strain>
    </source>
</reference>
<sequence length="149" mass="16250">MNISSSMVNLQTDWTEDTGRTSSHQDDGRRVKRQRTRRKEQAGRVGEGAWGLSPVRRAAAPQPSSQQVSSLIATARTLLALELVRNSNDGHGQAPASGIAGHLLSIRVRPAIALKRLCVGPVRAPAVPASHARRFLHESRKNTKQGHDR</sequence>
<evidence type="ECO:0000313" key="3">
    <source>
        <dbReference type="Proteomes" id="UP000018001"/>
    </source>
</evidence>
<name>V5G6T5_BYSSN</name>
<dbReference type="InParanoid" id="V5G6T5"/>
<dbReference type="AlphaFoldDB" id="V5G6T5"/>
<feature type="region of interest" description="Disordered" evidence="1">
    <location>
        <begin position="1"/>
        <end position="68"/>
    </location>
</feature>
<gene>
    <name evidence="2" type="ORF">PVAR5_6396</name>
</gene>
<dbReference type="EMBL" id="BAUL01000212">
    <property type="protein sequence ID" value="GAD97716.1"/>
    <property type="molecule type" value="Genomic_DNA"/>
</dbReference>
<dbReference type="Proteomes" id="UP000018001">
    <property type="component" value="Unassembled WGS sequence"/>
</dbReference>
<accession>V5G6T5</accession>
<protein>
    <submittedName>
        <fullName evidence="2">Uncharacterized protein</fullName>
    </submittedName>
</protein>
<comment type="caution">
    <text evidence="2">The sequence shown here is derived from an EMBL/GenBank/DDBJ whole genome shotgun (WGS) entry which is preliminary data.</text>
</comment>
<proteinExistence type="predicted"/>
<keyword evidence="3" id="KW-1185">Reference proteome</keyword>
<dbReference type="HOGENOM" id="CLU_1749379_0_0_1"/>
<organism evidence="2 3">
    <name type="scientific">Byssochlamys spectabilis (strain No. 5 / NBRC 109023)</name>
    <name type="common">Paecilomyces variotii</name>
    <dbReference type="NCBI Taxonomy" id="1356009"/>
    <lineage>
        <taxon>Eukaryota</taxon>
        <taxon>Fungi</taxon>
        <taxon>Dikarya</taxon>
        <taxon>Ascomycota</taxon>
        <taxon>Pezizomycotina</taxon>
        <taxon>Eurotiomycetes</taxon>
        <taxon>Eurotiomycetidae</taxon>
        <taxon>Eurotiales</taxon>
        <taxon>Thermoascaceae</taxon>
        <taxon>Paecilomyces</taxon>
    </lineage>
</organism>
<feature type="compositionally biased region" description="Basic and acidic residues" evidence="1">
    <location>
        <begin position="17"/>
        <end position="29"/>
    </location>
</feature>
<feature type="compositionally biased region" description="Low complexity" evidence="1">
    <location>
        <begin position="58"/>
        <end position="68"/>
    </location>
</feature>
<feature type="compositionally biased region" description="Polar residues" evidence="1">
    <location>
        <begin position="1"/>
        <end position="13"/>
    </location>
</feature>